<dbReference type="EMBL" id="JBHSNP010000022">
    <property type="protein sequence ID" value="MFC5603574.1"/>
    <property type="molecule type" value="Genomic_DNA"/>
</dbReference>
<protein>
    <submittedName>
        <fullName evidence="1">YaaL family protein</fullName>
    </submittedName>
</protein>
<comment type="caution">
    <text evidence="1">The sequence shown here is derived from an EMBL/GenBank/DDBJ whole genome shotgun (WGS) entry which is preliminary data.</text>
</comment>
<sequence length="72" mass="9041">MFGRKRKLKREFDAQLYNLLLDTKEEWERAREIEKYLNDYDQEVMVRKKIAESKYFHLFKEAKERQLRIDRG</sequence>
<dbReference type="Proteomes" id="UP001596071">
    <property type="component" value="Unassembled WGS sequence"/>
</dbReference>
<dbReference type="InterPro" id="IPR019644">
    <property type="entry name" value="DUF2508"/>
</dbReference>
<keyword evidence="2" id="KW-1185">Reference proteome</keyword>
<accession>A0ABW0TZ60</accession>
<organism evidence="1 2">
    <name type="scientific">Sporosarcina koreensis</name>
    <dbReference type="NCBI Taxonomy" id="334735"/>
    <lineage>
        <taxon>Bacteria</taxon>
        <taxon>Bacillati</taxon>
        <taxon>Bacillota</taxon>
        <taxon>Bacilli</taxon>
        <taxon>Bacillales</taxon>
        <taxon>Caryophanaceae</taxon>
        <taxon>Sporosarcina</taxon>
    </lineage>
</organism>
<reference evidence="2" key="1">
    <citation type="journal article" date="2019" name="Int. J. Syst. Evol. Microbiol.">
        <title>The Global Catalogue of Microorganisms (GCM) 10K type strain sequencing project: providing services to taxonomists for standard genome sequencing and annotation.</title>
        <authorList>
            <consortium name="The Broad Institute Genomics Platform"/>
            <consortium name="The Broad Institute Genome Sequencing Center for Infectious Disease"/>
            <person name="Wu L."/>
            <person name="Ma J."/>
        </authorList>
    </citation>
    <scope>NUCLEOTIDE SEQUENCE [LARGE SCALE GENOMIC DNA]</scope>
    <source>
        <strain evidence="2">KACC 11299</strain>
    </source>
</reference>
<name>A0ABW0TZ60_9BACL</name>
<evidence type="ECO:0000313" key="2">
    <source>
        <dbReference type="Proteomes" id="UP001596071"/>
    </source>
</evidence>
<evidence type="ECO:0000313" key="1">
    <source>
        <dbReference type="EMBL" id="MFC5603574.1"/>
    </source>
</evidence>
<proteinExistence type="predicted"/>
<dbReference type="RefSeq" id="WP_381444300.1">
    <property type="nucleotide sequence ID" value="NZ_JBHSNP010000022.1"/>
</dbReference>
<dbReference type="Pfam" id="PF10704">
    <property type="entry name" value="DUF2508"/>
    <property type="match status" value="1"/>
</dbReference>
<gene>
    <name evidence="1" type="ORF">ACFPTP_10120</name>
</gene>